<organism evidence="1 2">
    <name type="scientific">Seiridium cardinale</name>
    <dbReference type="NCBI Taxonomy" id="138064"/>
    <lineage>
        <taxon>Eukaryota</taxon>
        <taxon>Fungi</taxon>
        <taxon>Dikarya</taxon>
        <taxon>Ascomycota</taxon>
        <taxon>Pezizomycotina</taxon>
        <taxon>Sordariomycetes</taxon>
        <taxon>Xylariomycetidae</taxon>
        <taxon>Amphisphaeriales</taxon>
        <taxon>Sporocadaceae</taxon>
        <taxon>Seiridium</taxon>
    </lineage>
</organism>
<sequence length="141" mass="16221">MLTSGVTREGESGTVYSFIKPLMVHARQSAKSSLWIITRATPRPTDYMAKGPSVEDDKSRNWPSFQHELKMQRLFIEDKLIRRMVDYLPSSGNDEPAMVLEPFEQTLWDCRNARPMTTPEIKWIMEGVLGLHVKMDEGYEG</sequence>
<proteinExistence type="predicted"/>
<gene>
    <name evidence="1" type="ORF">SCAR479_12548</name>
</gene>
<dbReference type="EMBL" id="JARVKM010000086">
    <property type="protein sequence ID" value="KAK9770757.1"/>
    <property type="molecule type" value="Genomic_DNA"/>
</dbReference>
<protein>
    <submittedName>
        <fullName evidence="1">Uncharacterized protein</fullName>
    </submittedName>
</protein>
<comment type="caution">
    <text evidence="1">The sequence shown here is derived from an EMBL/GenBank/DDBJ whole genome shotgun (WGS) entry which is preliminary data.</text>
</comment>
<evidence type="ECO:0000313" key="1">
    <source>
        <dbReference type="EMBL" id="KAK9770757.1"/>
    </source>
</evidence>
<evidence type="ECO:0000313" key="2">
    <source>
        <dbReference type="Proteomes" id="UP001465668"/>
    </source>
</evidence>
<name>A0ABR2XAH3_9PEZI</name>
<reference evidence="1 2" key="1">
    <citation type="submission" date="2024-02" db="EMBL/GenBank/DDBJ databases">
        <title>First draft genome assembly of two strains of Seiridium cardinale.</title>
        <authorList>
            <person name="Emiliani G."/>
            <person name="Scali E."/>
        </authorList>
    </citation>
    <scope>NUCLEOTIDE SEQUENCE [LARGE SCALE GENOMIC DNA]</scope>
    <source>
        <strain evidence="1 2">BM-138-000479</strain>
    </source>
</reference>
<dbReference type="Proteomes" id="UP001465668">
    <property type="component" value="Unassembled WGS sequence"/>
</dbReference>
<accession>A0ABR2XAH3</accession>
<keyword evidence="2" id="KW-1185">Reference proteome</keyword>